<protein>
    <submittedName>
        <fullName evidence="1">Uncharacterized protein</fullName>
    </submittedName>
</protein>
<accession>A0AAV2SPN7</accession>
<dbReference type="AlphaFoldDB" id="A0AAV2SPN7"/>
<evidence type="ECO:0000313" key="2">
    <source>
        <dbReference type="Proteomes" id="UP001497623"/>
    </source>
</evidence>
<proteinExistence type="predicted"/>
<sequence>MLDSMSKQEERVGRLKTYMTSLFTYNPQWTDQQSNGACSKGGGNEGVNGTCNDICGKEEENGVSSPVSAECSNSSIEIEFADEKGRQLIASRDIMPGEVILKVS</sequence>
<dbReference type="Proteomes" id="UP001497623">
    <property type="component" value="Unassembled WGS sequence"/>
</dbReference>
<name>A0AAV2SPN7_MEGNR</name>
<comment type="caution">
    <text evidence="1">The sequence shown here is derived from an EMBL/GenBank/DDBJ whole genome shotgun (WGS) entry which is preliminary data.</text>
</comment>
<reference evidence="1 2" key="1">
    <citation type="submission" date="2024-05" db="EMBL/GenBank/DDBJ databases">
        <authorList>
            <person name="Wallberg A."/>
        </authorList>
    </citation>
    <scope>NUCLEOTIDE SEQUENCE [LARGE SCALE GENOMIC DNA]</scope>
</reference>
<evidence type="ECO:0000313" key="1">
    <source>
        <dbReference type="EMBL" id="CAL4216685.1"/>
    </source>
</evidence>
<organism evidence="1 2">
    <name type="scientific">Meganyctiphanes norvegica</name>
    <name type="common">Northern krill</name>
    <name type="synonym">Thysanopoda norvegica</name>
    <dbReference type="NCBI Taxonomy" id="48144"/>
    <lineage>
        <taxon>Eukaryota</taxon>
        <taxon>Metazoa</taxon>
        <taxon>Ecdysozoa</taxon>
        <taxon>Arthropoda</taxon>
        <taxon>Crustacea</taxon>
        <taxon>Multicrustacea</taxon>
        <taxon>Malacostraca</taxon>
        <taxon>Eumalacostraca</taxon>
        <taxon>Eucarida</taxon>
        <taxon>Euphausiacea</taxon>
        <taxon>Euphausiidae</taxon>
        <taxon>Meganyctiphanes</taxon>
    </lineage>
</organism>
<dbReference type="EMBL" id="CAXKWB010091971">
    <property type="protein sequence ID" value="CAL4216685.1"/>
    <property type="molecule type" value="Genomic_DNA"/>
</dbReference>
<keyword evidence="2" id="KW-1185">Reference proteome</keyword>
<gene>
    <name evidence="1" type="ORF">MNOR_LOCUS38774</name>
</gene>
<feature type="non-terminal residue" evidence="1">
    <location>
        <position position="104"/>
    </location>
</feature>